<reference evidence="2 3" key="1">
    <citation type="journal article" date="2015" name="Genome Biol.">
        <title>Comparative genomics of Steinernema reveals deeply conserved gene regulatory networks.</title>
        <authorList>
            <person name="Dillman A.R."/>
            <person name="Macchietto M."/>
            <person name="Porter C.F."/>
            <person name="Rogers A."/>
            <person name="Williams B."/>
            <person name="Antoshechkin I."/>
            <person name="Lee M.M."/>
            <person name="Goodwin Z."/>
            <person name="Lu X."/>
            <person name="Lewis E.E."/>
            <person name="Goodrich-Blair H."/>
            <person name="Stock S.P."/>
            <person name="Adams B.J."/>
            <person name="Sternberg P.W."/>
            <person name="Mortazavi A."/>
        </authorList>
    </citation>
    <scope>NUCLEOTIDE SEQUENCE [LARGE SCALE GENOMIC DNA]</scope>
    <source>
        <strain evidence="2 3">ALL</strain>
    </source>
</reference>
<feature type="transmembrane region" description="Helical" evidence="1">
    <location>
        <begin position="41"/>
        <end position="58"/>
    </location>
</feature>
<keyword evidence="3" id="KW-1185">Reference proteome</keyword>
<keyword evidence="1" id="KW-0472">Membrane</keyword>
<dbReference type="EMBL" id="AZBU02000001">
    <property type="protein sequence ID" value="TMS38974.1"/>
    <property type="molecule type" value="Genomic_DNA"/>
</dbReference>
<protein>
    <submittedName>
        <fullName evidence="2">Uncharacterized protein</fullName>
    </submittedName>
</protein>
<proteinExistence type="predicted"/>
<keyword evidence="1" id="KW-1133">Transmembrane helix</keyword>
<keyword evidence="1" id="KW-0812">Transmembrane</keyword>
<gene>
    <name evidence="2" type="ORF">L596_005584</name>
</gene>
<comment type="caution">
    <text evidence="2">The sequence shown here is derived from an EMBL/GenBank/DDBJ whole genome shotgun (WGS) entry which is preliminary data.</text>
</comment>
<accession>A0A4U8V0P6</accession>
<dbReference type="Proteomes" id="UP000298663">
    <property type="component" value="Unassembled WGS sequence"/>
</dbReference>
<name>A0A4U8V0P6_STECR</name>
<sequence length="102" mass="11722">MYTFSSMCSTLRSLFEVPNVTIIRLVFLKPNEKKALPSKNISRFIYFLFVMIYSFQFLQKRKEEKDGFGLNTFTLGVLKISFEPVAEWNETSFGSGRGGSRG</sequence>
<organism evidence="2 3">
    <name type="scientific">Steinernema carpocapsae</name>
    <name type="common">Entomopathogenic nematode</name>
    <dbReference type="NCBI Taxonomy" id="34508"/>
    <lineage>
        <taxon>Eukaryota</taxon>
        <taxon>Metazoa</taxon>
        <taxon>Ecdysozoa</taxon>
        <taxon>Nematoda</taxon>
        <taxon>Chromadorea</taxon>
        <taxon>Rhabditida</taxon>
        <taxon>Tylenchina</taxon>
        <taxon>Panagrolaimomorpha</taxon>
        <taxon>Strongyloidoidea</taxon>
        <taxon>Steinernematidae</taxon>
        <taxon>Steinernema</taxon>
    </lineage>
</organism>
<reference evidence="2 3" key="2">
    <citation type="journal article" date="2019" name="G3 (Bethesda)">
        <title>Hybrid Assembly of the Genome of the Entomopathogenic Nematode Steinernema carpocapsae Identifies the X-Chromosome.</title>
        <authorList>
            <person name="Serra L."/>
            <person name="Macchietto M."/>
            <person name="Macias-Munoz A."/>
            <person name="McGill C.J."/>
            <person name="Rodriguez I.M."/>
            <person name="Rodriguez B."/>
            <person name="Murad R."/>
            <person name="Mortazavi A."/>
        </authorList>
    </citation>
    <scope>NUCLEOTIDE SEQUENCE [LARGE SCALE GENOMIC DNA]</scope>
    <source>
        <strain evidence="2 3">ALL</strain>
    </source>
</reference>
<dbReference type="AlphaFoldDB" id="A0A4U8V0P6"/>
<evidence type="ECO:0000313" key="3">
    <source>
        <dbReference type="Proteomes" id="UP000298663"/>
    </source>
</evidence>
<evidence type="ECO:0000313" key="2">
    <source>
        <dbReference type="EMBL" id="TMS38974.1"/>
    </source>
</evidence>
<evidence type="ECO:0000256" key="1">
    <source>
        <dbReference type="SAM" id="Phobius"/>
    </source>
</evidence>